<dbReference type="SUPFAM" id="SSF54373">
    <property type="entry name" value="FAD-linked reductases, C-terminal domain"/>
    <property type="match status" value="1"/>
</dbReference>
<feature type="domain" description="Glucose-methanol-choline oxidoreductase C-terminal" evidence="7">
    <location>
        <begin position="422"/>
        <end position="530"/>
    </location>
</feature>
<dbReference type="Pfam" id="PF05199">
    <property type="entry name" value="GMC_oxred_C"/>
    <property type="match status" value="1"/>
</dbReference>
<comment type="similarity">
    <text evidence="2">Belongs to the GMC oxidoreductase family.</text>
</comment>
<evidence type="ECO:0000313" key="8">
    <source>
        <dbReference type="EMBL" id="GAA1919286.1"/>
    </source>
</evidence>
<dbReference type="Pfam" id="PF00732">
    <property type="entry name" value="GMC_oxred_N"/>
    <property type="match status" value="1"/>
</dbReference>
<accession>A0ABN2PFY9</accession>
<dbReference type="PANTHER" id="PTHR42784:SF1">
    <property type="entry name" value="PYRANOSE 2-OXIDASE"/>
    <property type="match status" value="1"/>
</dbReference>
<organism evidence="8 9">
    <name type="scientific">Microbacterium aoyamense</name>
    <dbReference type="NCBI Taxonomy" id="344166"/>
    <lineage>
        <taxon>Bacteria</taxon>
        <taxon>Bacillati</taxon>
        <taxon>Actinomycetota</taxon>
        <taxon>Actinomycetes</taxon>
        <taxon>Micrococcales</taxon>
        <taxon>Microbacteriaceae</taxon>
        <taxon>Microbacterium</taxon>
    </lineage>
</organism>
<comment type="caution">
    <text evidence="8">The sequence shown here is derived from an EMBL/GenBank/DDBJ whole genome shotgun (WGS) entry which is preliminary data.</text>
</comment>
<reference evidence="8 9" key="1">
    <citation type="journal article" date="2019" name="Int. J. Syst. Evol. Microbiol.">
        <title>The Global Catalogue of Microorganisms (GCM) 10K type strain sequencing project: providing services to taxonomists for standard genome sequencing and annotation.</title>
        <authorList>
            <consortium name="The Broad Institute Genomics Platform"/>
            <consortium name="The Broad Institute Genome Sequencing Center for Infectious Disease"/>
            <person name="Wu L."/>
            <person name="Ma J."/>
        </authorList>
    </citation>
    <scope>NUCLEOTIDE SEQUENCE [LARGE SCALE GENOMIC DNA]</scope>
    <source>
        <strain evidence="8 9">JCM 14900</strain>
    </source>
</reference>
<dbReference type="SUPFAM" id="SSF51905">
    <property type="entry name" value="FAD/NAD(P)-binding domain"/>
    <property type="match status" value="1"/>
</dbReference>
<dbReference type="PANTHER" id="PTHR42784">
    <property type="entry name" value="PYRANOSE 2-OXIDASE"/>
    <property type="match status" value="1"/>
</dbReference>
<dbReference type="InterPro" id="IPR007867">
    <property type="entry name" value="GMC_OxRtase_C"/>
</dbReference>
<evidence type="ECO:0000256" key="3">
    <source>
        <dbReference type="ARBA" id="ARBA00022630"/>
    </source>
</evidence>
<dbReference type="Pfam" id="PF01946">
    <property type="entry name" value="Thi4"/>
    <property type="match status" value="1"/>
</dbReference>
<sequence>MFDVSTIPPNREIGAVVSERIPVEVDVVIVGSGPAGCAAARSIADTAPDLSVVIIERGPHLTDPWGVSTRNLSGAERGPLMVELAQEQAAMIGTFVATYGEPLVRPRPGTKIVRLSPTNGDAQVDMPGALYAENVGGMGVFWTCASPRPRGSERISFIDGDDLDEAFDAAEALLGVRTDAYPDDAVATRLRENLSARFDSTTSRIQPMPLAARPSGAAPEWAGVRTILGPLAAAVDTGRGIRLISETIVTAIRQVDDGGVRVEVVERSGDRRTVGARSVVVAADALRTPQLLWASGIRPPALGRFLNDQPQVVAAAYFDAAERPSAAEAAASGSSPVMDAEMDHPFHGTPGGGQDSVVGVSWLPFDDSAGRPVHVQVMQMDASPIQIGDQRTSDERPVVGVGVFAAKDLQWSDRVWFTDEETDDVGLPVIHIDYGLTAIDRARLDFAVDVATSVSTAVGGFTPGGEPVILPAGSSIHYQGTVRMGQSDDGLSVCDSWGRVWGTRSVWVAGNGVIPTETACNPTLTNVALAWRTGRRLAEELRGADRALTHDE</sequence>
<dbReference type="InterPro" id="IPR036188">
    <property type="entry name" value="FAD/NAD-bd_sf"/>
</dbReference>
<evidence type="ECO:0000259" key="7">
    <source>
        <dbReference type="Pfam" id="PF05199"/>
    </source>
</evidence>
<feature type="domain" description="Glucose-methanol-choline oxidoreductase N-terminal" evidence="6">
    <location>
        <begin position="239"/>
        <end position="310"/>
    </location>
</feature>
<evidence type="ECO:0000256" key="2">
    <source>
        <dbReference type="ARBA" id="ARBA00010790"/>
    </source>
</evidence>
<name>A0ABN2PFY9_9MICO</name>
<keyword evidence="5" id="KW-0560">Oxidoreductase</keyword>
<keyword evidence="9" id="KW-1185">Reference proteome</keyword>
<keyword evidence="4" id="KW-0274">FAD</keyword>
<evidence type="ECO:0000259" key="6">
    <source>
        <dbReference type="Pfam" id="PF00732"/>
    </source>
</evidence>
<evidence type="ECO:0000256" key="5">
    <source>
        <dbReference type="ARBA" id="ARBA00023002"/>
    </source>
</evidence>
<proteinExistence type="inferred from homology"/>
<evidence type="ECO:0000256" key="1">
    <source>
        <dbReference type="ARBA" id="ARBA00001974"/>
    </source>
</evidence>
<dbReference type="EMBL" id="BAAAOF010000002">
    <property type="protein sequence ID" value="GAA1919286.1"/>
    <property type="molecule type" value="Genomic_DNA"/>
</dbReference>
<evidence type="ECO:0000256" key="4">
    <source>
        <dbReference type="ARBA" id="ARBA00022827"/>
    </source>
</evidence>
<comment type="cofactor">
    <cofactor evidence="1">
        <name>FAD</name>
        <dbReference type="ChEBI" id="CHEBI:57692"/>
    </cofactor>
</comment>
<gene>
    <name evidence="8" type="ORF">GCM10009775_09810</name>
</gene>
<dbReference type="Proteomes" id="UP001501343">
    <property type="component" value="Unassembled WGS sequence"/>
</dbReference>
<evidence type="ECO:0000313" key="9">
    <source>
        <dbReference type="Proteomes" id="UP001501343"/>
    </source>
</evidence>
<dbReference type="InterPro" id="IPR051473">
    <property type="entry name" value="P2Ox-like"/>
</dbReference>
<dbReference type="InterPro" id="IPR000172">
    <property type="entry name" value="GMC_OxRdtase_N"/>
</dbReference>
<protein>
    <submittedName>
        <fullName evidence="8">GMC family oxidoreductase</fullName>
    </submittedName>
</protein>
<keyword evidence="3" id="KW-0285">Flavoprotein</keyword>
<dbReference type="Gene3D" id="3.50.50.60">
    <property type="entry name" value="FAD/NAD(P)-binding domain"/>
    <property type="match status" value="2"/>
</dbReference>